<organism evidence="2">
    <name type="scientific">Candidatus Nitricoxidivorans perseverans</name>
    <dbReference type="NCBI Taxonomy" id="2975601"/>
    <lineage>
        <taxon>Bacteria</taxon>
        <taxon>Pseudomonadati</taxon>
        <taxon>Pseudomonadota</taxon>
        <taxon>Betaproteobacteria</taxon>
        <taxon>Nitrosomonadales</taxon>
        <taxon>Sterolibacteriaceae</taxon>
        <taxon>Candidatus Nitricoxidivorans</taxon>
    </lineage>
</organism>
<keyword evidence="1" id="KW-0472">Membrane</keyword>
<dbReference type="KEGG" id="npv:OHM77_04765"/>
<accession>A0AA49FM28</accession>
<evidence type="ECO:0000313" key="2">
    <source>
        <dbReference type="EMBL" id="WIM06581.1"/>
    </source>
</evidence>
<dbReference type="Pfam" id="PF10861">
    <property type="entry name" value="DUF2784"/>
    <property type="match status" value="1"/>
</dbReference>
<proteinExistence type="predicted"/>
<feature type="transmembrane region" description="Helical" evidence="1">
    <location>
        <begin position="200"/>
        <end position="217"/>
    </location>
</feature>
<gene>
    <name evidence="2" type="ORF">OHM77_04765</name>
</gene>
<reference evidence="2" key="1">
    <citation type="journal article" date="2023" name="Nat. Microbiol.">
        <title>Enrichment and characterization of a nitric oxide-reducing microbial community in a continuous bioreactor.</title>
        <authorList>
            <person name="Garrido-Amador P."/>
            <person name="Stortenbeker N."/>
            <person name="Wessels H.J.C.T."/>
            <person name="Speth D.R."/>
            <person name="Garcia-Heredia I."/>
            <person name="Kartal B."/>
        </authorList>
    </citation>
    <scope>NUCLEOTIDE SEQUENCE</scope>
    <source>
        <strain evidence="2">MAG1</strain>
    </source>
</reference>
<dbReference type="EMBL" id="CP107246">
    <property type="protein sequence ID" value="WIM06581.1"/>
    <property type="molecule type" value="Genomic_DNA"/>
</dbReference>
<dbReference type="Proteomes" id="UP001234916">
    <property type="component" value="Chromosome"/>
</dbReference>
<evidence type="ECO:0000256" key="1">
    <source>
        <dbReference type="SAM" id="Phobius"/>
    </source>
</evidence>
<protein>
    <submittedName>
        <fullName evidence="2">DUF2784 domain-containing protein</fullName>
    </submittedName>
</protein>
<name>A0AA49FM28_9PROT</name>
<keyword evidence="1" id="KW-1133">Transmembrane helix</keyword>
<dbReference type="AlphaFoldDB" id="A0AA49FM28"/>
<keyword evidence="1" id="KW-0812">Transmembrane</keyword>
<feature type="transmembrane region" description="Helical" evidence="1">
    <location>
        <begin position="108"/>
        <end position="132"/>
    </location>
</feature>
<sequence>MDDLLNQQPPARMVAGALAHLARHMETGCPRSAHLAAMLLERVANDHEADDHLRRHAQARGAPTTRRYSIAQPRCPIASKCSKNATAGGWLTIRPMSHWSAEGVNYPLLADAVLLFHLAFILFVVFGALLVWRFPRLVWLHLPAAVWGAAIEISGRVCPLTPLENHLRRMNGETGYRGGFIEHYLLSVIYPHALTREMQIAMGIGVVLINAAAYALLMRRRNRLPSDPR</sequence>
<dbReference type="InterPro" id="IPR021218">
    <property type="entry name" value="DUF2784"/>
</dbReference>